<gene>
    <name evidence="1" type="ORF">PHPALM_37751</name>
</gene>
<dbReference type="PANTHER" id="PTHR45786">
    <property type="entry name" value="DNA BINDING PROTEIN-LIKE"/>
    <property type="match status" value="1"/>
</dbReference>
<dbReference type="Proteomes" id="UP000237271">
    <property type="component" value="Unassembled WGS sequence"/>
</dbReference>
<dbReference type="GO" id="GO:0004386">
    <property type="term" value="F:helicase activity"/>
    <property type="evidence" value="ECO:0007669"/>
    <property type="project" value="UniProtKB-KW"/>
</dbReference>
<sequence length="145" mass="16350">MDARVVSMGMTDGLDQNIIETIDLVMTTNNEYTQGYERLLESGEATPQDNLALRLREFLRNDDDLRLRLHVTRNAHPGTRNTATASEVAAIVIDRSAAEHGDVILNTRSGGFKRIFETSESYDPLQSPILFPYGERGWSYDLPYV</sequence>
<protein>
    <submittedName>
        <fullName evidence="1">Helitron helicase-like protein</fullName>
    </submittedName>
</protein>
<keyword evidence="1" id="KW-0347">Helicase</keyword>
<keyword evidence="1" id="KW-0547">Nucleotide-binding</keyword>
<dbReference type="PANTHER" id="PTHR45786:SF74">
    <property type="entry name" value="ATP-DEPENDENT DNA HELICASE"/>
    <property type="match status" value="1"/>
</dbReference>
<keyword evidence="1" id="KW-0067">ATP-binding</keyword>
<evidence type="ECO:0000313" key="1">
    <source>
        <dbReference type="EMBL" id="POM57707.1"/>
    </source>
</evidence>
<keyword evidence="2" id="KW-1185">Reference proteome</keyword>
<comment type="caution">
    <text evidence="1">The sequence shown here is derived from an EMBL/GenBank/DDBJ whole genome shotgun (WGS) entry which is preliminary data.</text>
</comment>
<reference evidence="1 2" key="1">
    <citation type="journal article" date="2017" name="Genome Biol. Evol.">
        <title>Phytophthora megakarya and P. palmivora, closely related causal agents of cacao black pod rot, underwent increases in genome sizes and gene numbers by different mechanisms.</title>
        <authorList>
            <person name="Ali S.S."/>
            <person name="Shao J."/>
            <person name="Lary D.J."/>
            <person name="Kronmiller B."/>
            <person name="Shen D."/>
            <person name="Strem M.D."/>
            <person name="Amoako-Attah I."/>
            <person name="Akrofi A.Y."/>
            <person name="Begoude B.A."/>
            <person name="Ten Hoopen G.M."/>
            <person name="Coulibaly K."/>
            <person name="Kebe B.I."/>
            <person name="Melnick R.L."/>
            <person name="Guiltinan M.J."/>
            <person name="Tyler B.M."/>
            <person name="Meinhardt L.W."/>
            <person name="Bailey B.A."/>
        </authorList>
    </citation>
    <scope>NUCLEOTIDE SEQUENCE [LARGE SCALE GENOMIC DNA]</scope>
    <source>
        <strain evidence="2">sbr112.9</strain>
    </source>
</reference>
<dbReference type="OrthoDB" id="10051381at2759"/>
<evidence type="ECO:0000313" key="2">
    <source>
        <dbReference type="Proteomes" id="UP000237271"/>
    </source>
</evidence>
<dbReference type="AlphaFoldDB" id="A0A2P4WWM9"/>
<keyword evidence="1" id="KW-0378">Hydrolase</keyword>
<name>A0A2P4WWM9_9STRA</name>
<proteinExistence type="predicted"/>
<organism evidence="1 2">
    <name type="scientific">Phytophthora palmivora</name>
    <dbReference type="NCBI Taxonomy" id="4796"/>
    <lineage>
        <taxon>Eukaryota</taxon>
        <taxon>Sar</taxon>
        <taxon>Stramenopiles</taxon>
        <taxon>Oomycota</taxon>
        <taxon>Peronosporomycetes</taxon>
        <taxon>Peronosporales</taxon>
        <taxon>Peronosporaceae</taxon>
        <taxon>Phytophthora</taxon>
    </lineage>
</organism>
<dbReference type="EMBL" id="NCKW01020558">
    <property type="protein sequence ID" value="POM57707.1"/>
    <property type="molecule type" value="Genomic_DNA"/>
</dbReference>
<accession>A0A2P4WWM9</accession>